<dbReference type="InterPro" id="IPR018739">
    <property type="entry name" value="DUF2281"/>
</dbReference>
<evidence type="ECO:0000313" key="2">
    <source>
        <dbReference type="EMBL" id="VFK60808.1"/>
    </source>
</evidence>
<dbReference type="AlphaFoldDB" id="A0A451A440"/>
<feature type="domain" description="DUF2281" evidence="1">
    <location>
        <begin position="9"/>
        <end position="41"/>
    </location>
</feature>
<dbReference type="EMBL" id="CAADFV010000233">
    <property type="protein sequence ID" value="VFK70079.1"/>
    <property type="molecule type" value="Genomic_DNA"/>
</dbReference>
<evidence type="ECO:0000313" key="4">
    <source>
        <dbReference type="EMBL" id="VFK70079.1"/>
    </source>
</evidence>
<accession>A0A451A440</accession>
<evidence type="ECO:0000259" key="1">
    <source>
        <dbReference type="Pfam" id="PF10047"/>
    </source>
</evidence>
<sequence length="66" mass="7466">MNTNDAKRLTDQVAQLPPEKQTEVLDFVQFLLEKEQQQLSQATSQLSEPSLATVWDNADDAAYDQL</sequence>
<evidence type="ECO:0000313" key="3">
    <source>
        <dbReference type="EMBL" id="VFK63687.1"/>
    </source>
</evidence>
<dbReference type="EMBL" id="CAADFX010000222">
    <property type="protein sequence ID" value="VFK63687.1"/>
    <property type="molecule type" value="Genomic_DNA"/>
</dbReference>
<dbReference type="EMBL" id="CAADFY010000230">
    <property type="protein sequence ID" value="VFK60808.1"/>
    <property type="molecule type" value="Genomic_DNA"/>
</dbReference>
<organism evidence="2">
    <name type="scientific">Candidatus Kentrum sp. TUN</name>
    <dbReference type="NCBI Taxonomy" id="2126343"/>
    <lineage>
        <taxon>Bacteria</taxon>
        <taxon>Pseudomonadati</taxon>
        <taxon>Pseudomonadota</taxon>
        <taxon>Gammaproteobacteria</taxon>
        <taxon>Candidatus Kentrum</taxon>
    </lineage>
</organism>
<dbReference type="Pfam" id="PF10047">
    <property type="entry name" value="DUF2281"/>
    <property type="match status" value="1"/>
</dbReference>
<name>A0A451A440_9GAMM</name>
<proteinExistence type="predicted"/>
<reference evidence="2" key="1">
    <citation type="submission" date="2019-02" db="EMBL/GenBank/DDBJ databases">
        <authorList>
            <person name="Gruber-Vodicka R. H."/>
            <person name="Seah K. B. B."/>
        </authorList>
    </citation>
    <scope>NUCLEOTIDE SEQUENCE</scope>
    <source>
        <strain evidence="3">BECK_BY1</strain>
        <strain evidence="4">BECK_BY2</strain>
        <strain evidence="2">BECK_BY3</strain>
    </source>
</reference>
<protein>
    <recommendedName>
        <fullName evidence="1">DUF2281 domain-containing protein</fullName>
    </recommendedName>
</protein>
<gene>
    <name evidence="3" type="ORF">BECKTUN1418D_GA0071000_12227</name>
    <name evidence="4" type="ORF">BECKTUN1418E_GA0071001_12332</name>
    <name evidence="2" type="ORF">BECKTUN1418F_GA0071002_12307</name>
</gene>